<dbReference type="AlphaFoldDB" id="A0A1D3MGC3"/>
<dbReference type="Pfam" id="PF07690">
    <property type="entry name" value="MFS_1"/>
    <property type="match status" value="1"/>
</dbReference>
<dbReference type="SUPFAM" id="SSF103473">
    <property type="entry name" value="MFS general substrate transporter"/>
    <property type="match status" value="1"/>
</dbReference>
<feature type="transmembrane region" description="Helical" evidence="7">
    <location>
        <begin position="75"/>
        <end position="93"/>
    </location>
</feature>
<feature type="transmembrane region" description="Helical" evidence="7">
    <location>
        <begin position="138"/>
        <end position="160"/>
    </location>
</feature>
<evidence type="ECO:0000256" key="4">
    <source>
        <dbReference type="ARBA" id="ARBA00022692"/>
    </source>
</evidence>
<evidence type="ECO:0000259" key="8">
    <source>
        <dbReference type="PROSITE" id="PS50850"/>
    </source>
</evidence>
<evidence type="ECO:0000256" key="5">
    <source>
        <dbReference type="ARBA" id="ARBA00022989"/>
    </source>
</evidence>
<accession>A0A1D3MGC3</accession>
<reference evidence="9 10" key="1">
    <citation type="submission" date="2016-05" db="EMBL/GenBank/DDBJ databases">
        <title>Bacillus thuringiensis and Bacillus weihenstephanensis as novel biocontrol agents of wilt causing Verticillium species.</title>
        <authorList>
            <person name="Hollensteiner J."/>
            <person name="Wemheuer F."/>
            <person name="Harting R."/>
            <person name="Kolarzyk A."/>
            <person name="Diaz-Valerio S."/>
            <person name="Poehlein A."/>
            <person name="Brzuszkiewicz E."/>
            <person name="Nesemann K."/>
            <person name="Braus-Stromeyer S."/>
            <person name="Braus G."/>
            <person name="Daniel R."/>
            <person name="Liesegang H."/>
        </authorList>
    </citation>
    <scope>NUCLEOTIDE SEQUENCE [LARGE SCALE GENOMIC DNA]</scope>
    <source>
        <strain evidence="9 10">GOE11</strain>
    </source>
</reference>
<feature type="transmembrane region" description="Helical" evidence="7">
    <location>
        <begin position="12"/>
        <end position="36"/>
    </location>
</feature>
<evidence type="ECO:0000256" key="6">
    <source>
        <dbReference type="ARBA" id="ARBA00023136"/>
    </source>
</evidence>
<comment type="caution">
    <text evidence="9">The sequence shown here is derived from an EMBL/GenBank/DDBJ whole genome shotgun (WGS) entry which is preliminary data.</text>
</comment>
<dbReference type="PANTHER" id="PTHR43266:SF8">
    <property type="entry name" value="MACROLIDE-EFFLUX PROTEIN"/>
    <property type="match status" value="1"/>
</dbReference>
<dbReference type="PANTHER" id="PTHR43266">
    <property type="entry name" value="MACROLIDE-EFFLUX PROTEIN"/>
    <property type="match status" value="1"/>
</dbReference>
<protein>
    <submittedName>
        <fullName evidence="9">MFS transporter</fullName>
    </submittedName>
</protein>
<dbReference type="GO" id="GO:0022857">
    <property type="term" value="F:transmembrane transporter activity"/>
    <property type="evidence" value="ECO:0007669"/>
    <property type="project" value="InterPro"/>
</dbReference>
<feature type="transmembrane region" description="Helical" evidence="7">
    <location>
        <begin position="219"/>
        <end position="243"/>
    </location>
</feature>
<dbReference type="InterPro" id="IPR020846">
    <property type="entry name" value="MFS_dom"/>
</dbReference>
<dbReference type="Proteomes" id="UP000175835">
    <property type="component" value="Unassembled WGS sequence"/>
</dbReference>
<keyword evidence="4 7" id="KW-0812">Transmembrane</keyword>
<feature type="transmembrane region" description="Helical" evidence="7">
    <location>
        <begin position="345"/>
        <end position="363"/>
    </location>
</feature>
<name>A0A1D3MGC3_BACMY</name>
<dbReference type="GO" id="GO:0005886">
    <property type="term" value="C:plasma membrane"/>
    <property type="evidence" value="ECO:0007669"/>
    <property type="project" value="UniProtKB-SubCell"/>
</dbReference>
<proteinExistence type="predicted"/>
<dbReference type="PROSITE" id="PS50850">
    <property type="entry name" value="MFS"/>
    <property type="match status" value="1"/>
</dbReference>
<evidence type="ECO:0000313" key="9">
    <source>
        <dbReference type="EMBL" id="OFE01113.1"/>
    </source>
</evidence>
<feature type="transmembrane region" description="Helical" evidence="7">
    <location>
        <begin position="48"/>
        <end position="68"/>
    </location>
</feature>
<keyword evidence="5 7" id="KW-1133">Transmembrane helix</keyword>
<dbReference type="Gene3D" id="1.20.1250.20">
    <property type="entry name" value="MFS general substrate transporter like domains"/>
    <property type="match status" value="2"/>
</dbReference>
<evidence type="ECO:0000256" key="2">
    <source>
        <dbReference type="ARBA" id="ARBA00022448"/>
    </source>
</evidence>
<sequence>MKALFKNRAFMLVMASDILQQFAIWIRNMALLYFIMERTNNDPVSVSLLSVMEYAPIFIFSFIGGALADRWNPKRTMVAGDVLSVLSIIGIVLLLKLDYWQAIFFATLVSAIVGQFSQPSSSRIFKRYVKEEQVASAIAFNQTLQSLFMIFGPVVGSIVYTQLGLFTSLYSLIILFLLSAIVLSFLPKWVEQEQAVRGSLKNDIKEGWKYVLHTRNLRMITITFTIIGLAVGLTNPLEVFLVIERLGMEKEAVQYLAAADGIGMLIGGIVAAVFASKVNPKKMFVFGMSILAISFLVEGLSTSFWVTSLMRFGTGICLACVNIVVGTLMIQLVPENMIGRVNGTILPLFMGAMLIGTSLAGGLKEMTSLVIVFCIAMSFILLAIVPVLRMKISGNIINKEEDANQKELNNSLISK</sequence>
<dbReference type="RefSeq" id="WP_002113680.1">
    <property type="nucleotide sequence ID" value="NZ_FMJF01000010.1"/>
</dbReference>
<dbReference type="EMBL" id="LXLX01000012">
    <property type="protein sequence ID" value="OFE01113.1"/>
    <property type="molecule type" value="Genomic_DNA"/>
</dbReference>
<organism evidence="9 10">
    <name type="scientific">Bacillus mycoides</name>
    <dbReference type="NCBI Taxonomy" id="1405"/>
    <lineage>
        <taxon>Bacteria</taxon>
        <taxon>Bacillati</taxon>
        <taxon>Bacillota</taxon>
        <taxon>Bacilli</taxon>
        <taxon>Bacillales</taxon>
        <taxon>Bacillaceae</taxon>
        <taxon>Bacillus</taxon>
        <taxon>Bacillus cereus group</taxon>
    </lineage>
</organism>
<keyword evidence="2" id="KW-0813">Transport</keyword>
<feature type="transmembrane region" description="Helical" evidence="7">
    <location>
        <begin position="283"/>
        <end position="306"/>
    </location>
</feature>
<comment type="subcellular location">
    <subcellularLocation>
        <location evidence="1">Cell membrane</location>
        <topology evidence="1">Multi-pass membrane protein</topology>
    </subcellularLocation>
</comment>
<dbReference type="InterPro" id="IPR036259">
    <property type="entry name" value="MFS_trans_sf"/>
</dbReference>
<keyword evidence="3" id="KW-1003">Cell membrane</keyword>
<feature type="transmembrane region" description="Helical" evidence="7">
    <location>
        <begin position="369"/>
        <end position="388"/>
    </location>
</feature>
<keyword evidence="6 7" id="KW-0472">Membrane</keyword>
<feature type="transmembrane region" description="Helical" evidence="7">
    <location>
        <begin position="312"/>
        <end position="333"/>
    </location>
</feature>
<gene>
    <name evidence="9" type="ORF">BWGOE11_04750</name>
</gene>
<evidence type="ECO:0000256" key="7">
    <source>
        <dbReference type="SAM" id="Phobius"/>
    </source>
</evidence>
<dbReference type="InterPro" id="IPR011701">
    <property type="entry name" value="MFS"/>
</dbReference>
<evidence type="ECO:0000313" key="10">
    <source>
        <dbReference type="Proteomes" id="UP000175835"/>
    </source>
</evidence>
<evidence type="ECO:0000256" key="3">
    <source>
        <dbReference type="ARBA" id="ARBA00022475"/>
    </source>
</evidence>
<feature type="domain" description="Major facilitator superfamily (MFS) profile" evidence="8">
    <location>
        <begin position="216"/>
        <end position="415"/>
    </location>
</feature>
<dbReference type="PATRIC" id="fig|86662.23.peg.364"/>
<feature type="transmembrane region" description="Helical" evidence="7">
    <location>
        <begin position="99"/>
        <end position="117"/>
    </location>
</feature>
<dbReference type="CDD" id="cd06173">
    <property type="entry name" value="MFS_MefA_like"/>
    <property type="match status" value="1"/>
</dbReference>
<feature type="transmembrane region" description="Helical" evidence="7">
    <location>
        <begin position="255"/>
        <end position="276"/>
    </location>
</feature>
<evidence type="ECO:0000256" key="1">
    <source>
        <dbReference type="ARBA" id="ARBA00004651"/>
    </source>
</evidence>
<feature type="transmembrane region" description="Helical" evidence="7">
    <location>
        <begin position="166"/>
        <end position="186"/>
    </location>
</feature>